<dbReference type="FunFam" id="3.30.70.270:FF:000020">
    <property type="entry name" value="Transposon Tf2-6 polyprotein-like Protein"/>
    <property type="match status" value="1"/>
</dbReference>
<keyword evidence="4" id="KW-0540">Nuclease</keyword>
<sequence length="711" mass="79960">MLTGYAHLPCRPQLPLVKVFIENIGEVTGLVDSGASLSAIRLSVVGNVLDPNRKKPFVNLTGVDDKKVIVDSFCSLKVKCENKVVELNEVAVVKNCPFALILGVDWILKSKSNLIVEDGKIVLKSHDSNRPKVKKVRFAGIEEQNICIKEDDENIFFVSDELIDSLEVENKTKRCPRVIGTEVKVVESAVIPAESLCFVKAKISKEFTGNVIVRPNMCARPGHTIDEYGIQPDPGKIRALVNFKINNVKTLRAFLGLASFYRRFVPDFATVAHPLHSLLKKNSVWCWTEAQEFAKAELVGRLVSSPVLAHFDQNIDVVIQTDASLVGLGAVLMQDAGDGPRPVAFISRKLTDAENRPFHTVGMDHLGPFKSTSEGKKHIIVAIDYLTKYVEAAAVADTSTALVADFVRDQINFRHGGTTRIISDQGTAFSSHLMEKKVNEWKTQHVFATAEHPQTSGLVERVNRTMTLALAAYVNTDHDDWDRHLPAAIFAINTARQSTTEISPFQLVYGRLPFTALENEFPWPKERPESFNVFLSRVEKLRDAARMNIVKKQEKVKRLVDLRRRVVKDLFPGELVLVRRKLKKKNKTKKLLPKYVGPFQVVKKVCPTTYLVEDLPARRKKKRFRRFNAHVVQIRKFHPREDPEWDDWPDEPDDPDESLDQQADEEDNVVAPSLAISPIDPPNEVVAPPPPTKTRAGRTIVPPSWLKNFVK</sequence>
<evidence type="ECO:0000256" key="6">
    <source>
        <dbReference type="ARBA" id="ARBA00022801"/>
    </source>
</evidence>
<dbReference type="PANTHER" id="PTHR37984">
    <property type="entry name" value="PROTEIN CBG26694"/>
    <property type="match status" value="1"/>
</dbReference>
<keyword evidence="8" id="KW-0694">RNA-binding</keyword>
<dbReference type="InterPro" id="IPR021109">
    <property type="entry name" value="Peptidase_aspartic_dom_sf"/>
</dbReference>
<dbReference type="Gene3D" id="3.30.70.270">
    <property type="match status" value="1"/>
</dbReference>
<keyword evidence="15" id="KW-1185">Reference proteome</keyword>
<evidence type="ECO:0000256" key="5">
    <source>
        <dbReference type="ARBA" id="ARBA00022759"/>
    </source>
</evidence>
<dbReference type="GO" id="GO:0008168">
    <property type="term" value="F:methyltransferase activity"/>
    <property type="evidence" value="ECO:0007669"/>
    <property type="project" value="UniProtKB-KW"/>
</dbReference>
<evidence type="ECO:0000256" key="11">
    <source>
        <dbReference type="ARBA" id="ARBA00023268"/>
    </source>
</evidence>
<dbReference type="InterPro" id="IPR043502">
    <property type="entry name" value="DNA/RNA_pol_sf"/>
</dbReference>
<evidence type="ECO:0000259" key="13">
    <source>
        <dbReference type="PROSITE" id="PS50994"/>
    </source>
</evidence>
<dbReference type="PROSITE" id="PS50994">
    <property type="entry name" value="INTEGRASE"/>
    <property type="match status" value="1"/>
</dbReference>
<dbReference type="GO" id="GO:0004190">
    <property type="term" value="F:aspartic-type endopeptidase activity"/>
    <property type="evidence" value="ECO:0007669"/>
    <property type="project" value="InterPro"/>
</dbReference>
<proteinExistence type="predicted"/>
<dbReference type="SUPFAM" id="SSF56672">
    <property type="entry name" value="DNA/RNA polymerases"/>
    <property type="match status" value="1"/>
</dbReference>
<keyword evidence="11" id="KW-0511">Multifunctional enzyme</keyword>
<evidence type="ECO:0000256" key="1">
    <source>
        <dbReference type="ARBA" id="ARBA00012493"/>
    </source>
</evidence>
<evidence type="ECO:0000256" key="10">
    <source>
        <dbReference type="ARBA" id="ARBA00022918"/>
    </source>
</evidence>
<dbReference type="GO" id="GO:0003723">
    <property type="term" value="F:RNA binding"/>
    <property type="evidence" value="ECO:0007669"/>
    <property type="project" value="UniProtKB-KW"/>
</dbReference>
<dbReference type="GO" id="GO:0003964">
    <property type="term" value="F:RNA-directed DNA polymerase activity"/>
    <property type="evidence" value="ECO:0007669"/>
    <property type="project" value="UniProtKB-KW"/>
</dbReference>
<dbReference type="CDD" id="cd00303">
    <property type="entry name" value="retropepsin_like"/>
    <property type="match status" value="1"/>
</dbReference>
<dbReference type="PANTHER" id="PTHR37984:SF5">
    <property type="entry name" value="PROTEIN NYNRIN-LIKE"/>
    <property type="match status" value="1"/>
</dbReference>
<keyword evidence="2 14" id="KW-0808">Transferase</keyword>
<dbReference type="GO" id="GO:0042575">
    <property type="term" value="C:DNA polymerase complex"/>
    <property type="evidence" value="ECO:0007669"/>
    <property type="project" value="UniProtKB-ARBA"/>
</dbReference>
<evidence type="ECO:0000256" key="3">
    <source>
        <dbReference type="ARBA" id="ARBA00022695"/>
    </source>
</evidence>
<dbReference type="PROSITE" id="PS00141">
    <property type="entry name" value="ASP_PROTEASE"/>
    <property type="match status" value="1"/>
</dbReference>
<dbReference type="SUPFAM" id="SSF50630">
    <property type="entry name" value="Acid proteases"/>
    <property type="match status" value="1"/>
</dbReference>
<dbReference type="EC" id="2.7.7.49" evidence="1"/>
<dbReference type="Proteomes" id="UP000076858">
    <property type="component" value="Unassembled WGS sequence"/>
</dbReference>
<accession>A0A164T0J7</accession>
<keyword evidence="6" id="KW-0378">Hydrolase</keyword>
<name>A0A164T0J7_9CRUS</name>
<comment type="caution">
    <text evidence="14">The sequence shown here is derived from an EMBL/GenBank/DDBJ whole genome shotgun (WGS) entry which is preliminary data.</text>
</comment>
<evidence type="ECO:0000256" key="12">
    <source>
        <dbReference type="SAM" id="MobiDB-lite"/>
    </source>
</evidence>
<protein>
    <recommendedName>
        <fullName evidence="1">RNA-directed DNA polymerase</fullName>
        <ecNumber evidence="1">2.7.7.49</ecNumber>
    </recommendedName>
</protein>
<dbReference type="InterPro" id="IPR050951">
    <property type="entry name" value="Retrovirus_Pol_polyprotein"/>
</dbReference>
<dbReference type="GO" id="GO:0004519">
    <property type="term" value="F:endonuclease activity"/>
    <property type="evidence" value="ECO:0007669"/>
    <property type="project" value="UniProtKB-KW"/>
</dbReference>
<evidence type="ECO:0000256" key="2">
    <source>
        <dbReference type="ARBA" id="ARBA00022679"/>
    </source>
</evidence>
<dbReference type="GO" id="GO:0006508">
    <property type="term" value="P:proteolysis"/>
    <property type="evidence" value="ECO:0007669"/>
    <property type="project" value="InterPro"/>
</dbReference>
<organism evidence="14 15">
    <name type="scientific">Daphnia magna</name>
    <dbReference type="NCBI Taxonomy" id="35525"/>
    <lineage>
        <taxon>Eukaryota</taxon>
        <taxon>Metazoa</taxon>
        <taxon>Ecdysozoa</taxon>
        <taxon>Arthropoda</taxon>
        <taxon>Crustacea</taxon>
        <taxon>Branchiopoda</taxon>
        <taxon>Diplostraca</taxon>
        <taxon>Cladocera</taxon>
        <taxon>Anomopoda</taxon>
        <taxon>Daphniidae</taxon>
        <taxon>Daphnia</taxon>
    </lineage>
</organism>
<dbReference type="InterPro" id="IPR012337">
    <property type="entry name" value="RNaseH-like_sf"/>
</dbReference>
<dbReference type="InterPro" id="IPR043128">
    <property type="entry name" value="Rev_trsase/Diguanyl_cyclase"/>
</dbReference>
<evidence type="ECO:0000313" key="14">
    <source>
        <dbReference type="EMBL" id="KZS10111.1"/>
    </source>
</evidence>
<keyword evidence="14" id="KW-0489">Methyltransferase</keyword>
<feature type="compositionally biased region" description="Acidic residues" evidence="12">
    <location>
        <begin position="643"/>
        <end position="668"/>
    </location>
</feature>
<evidence type="ECO:0000313" key="15">
    <source>
        <dbReference type="Proteomes" id="UP000076858"/>
    </source>
</evidence>
<dbReference type="InterPro" id="IPR001969">
    <property type="entry name" value="Aspartic_peptidase_AS"/>
</dbReference>
<keyword evidence="5" id="KW-0255">Endonuclease</keyword>
<evidence type="ECO:0000256" key="7">
    <source>
        <dbReference type="ARBA" id="ARBA00022842"/>
    </source>
</evidence>
<dbReference type="OrthoDB" id="115435at2759"/>
<dbReference type="STRING" id="35525.A0A164T0J7"/>
<keyword evidence="9" id="KW-0229">DNA integration</keyword>
<gene>
    <name evidence="14" type="ORF">APZ42_025499</name>
</gene>
<dbReference type="GO" id="GO:0015074">
    <property type="term" value="P:DNA integration"/>
    <property type="evidence" value="ECO:0007669"/>
    <property type="project" value="UniProtKB-KW"/>
</dbReference>
<dbReference type="Gene3D" id="3.30.420.10">
    <property type="entry name" value="Ribonuclease H-like superfamily/Ribonuclease H"/>
    <property type="match status" value="1"/>
</dbReference>
<keyword evidence="3" id="KW-0548">Nucleotidyltransferase</keyword>
<dbReference type="AlphaFoldDB" id="A0A164T0J7"/>
<evidence type="ECO:0000256" key="8">
    <source>
        <dbReference type="ARBA" id="ARBA00022884"/>
    </source>
</evidence>
<evidence type="ECO:0000256" key="4">
    <source>
        <dbReference type="ARBA" id="ARBA00022722"/>
    </source>
</evidence>
<feature type="domain" description="Integrase catalytic" evidence="13">
    <location>
        <begin position="353"/>
        <end position="512"/>
    </location>
</feature>
<dbReference type="InterPro" id="IPR036397">
    <property type="entry name" value="RNaseH_sf"/>
</dbReference>
<dbReference type="GO" id="GO:0032259">
    <property type="term" value="P:methylation"/>
    <property type="evidence" value="ECO:0007669"/>
    <property type="project" value="UniProtKB-KW"/>
</dbReference>
<dbReference type="SUPFAM" id="SSF53098">
    <property type="entry name" value="Ribonuclease H-like"/>
    <property type="match status" value="1"/>
</dbReference>
<reference evidence="14 15" key="1">
    <citation type="submission" date="2016-03" db="EMBL/GenBank/DDBJ databases">
        <title>EvidentialGene: Evidence-directed Construction of Genes on Genomes.</title>
        <authorList>
            <person name="Gilbert D.G."/>
            <person name="Choi J.-H."/>
            <person name="Mockaitis K."/>
            <person name="Colbourne J."/>
            <person name="Pfrender M."/>
        </authorList>
    </citation>
    <scope>NUCLEOTIDE SEQUENCE [LARGE SCALE GENOMIC DNA]</scope>
    <source>
        <strain evidence="14 15">Xinb3</strain>
        <tissue evidence="14">Complete organism</tissue>
    </source>
</reference>
<dbReference type="InterPro" id="IPR001584">
    <property type="entry name" value="Integrase_cat-core"/>
</dbReference>
<dbReference type="Gene3D" id="2.40.70.10">
    <property type="entry name" value="Acid Proteases"/>
    <property type="match status" value="1"/>
</dbReference>
<dbReference type="EMBL" id="LRGB01001883">
    <property type="protein sequence ID" value="KZS10111.1"/>
    <property type="molecule type" value="Genomic_DNA"/>
</dbReference>
<dbReference type="InterPro" id="IPR041577">
    <property type="entry name" value="RT_RNaseH_2"/>
</dbReference>
<dbReference type="Pfam" id="PF17919">
    <property type="entry name" value="RT_RNaseH_2"/>
    <property type="match status" value="1"/>
</dbReference>
<feature type="region of interest" description="Disordered" evidence="12">
    <location>
        <begin position="641"/>
        <end position="700"/>
    </location>
</feature>
<evidence type="ECO:0000256" key="9">
    <source>
        <dbReference type="ARBA" id="ARBA00022908"/>
    </source>
</evidence>
<keyword evidence="10" id="KW-0695">RNA-directed DNA polymerase</keyword>
<keyword evidence="7" id="KW-0460">Magnesium</keyword>